<evidence type="ECO:0000313" key="2">
    <source>
        <dbReference type="Proteomes" id="UP001501035"/>
    </source>
</evidence>
<dbReference type="EMBL" id="BAAAVS010000005">
    <property type="protein sequence ID" value="GAA3025819.1"/>
    <property type="molecule type" value="Genomic_DNA"/>
</dbReference>
<keyword evidence="2" id="KW-1185">Reference proteome</keyword>
<proteinExistence type="predicted"/>
<reference evidence="1 2" key="1">
    <citation type="journal article" date="2019" name="Int. J. Syst. Evol. Microbiol.">
        <title>The Global Catalogue of Microorganisms (GCM) 10K type strain sequencing project: providing services to taxonomists for standard genome sequencing and annotation.</title>
        <authorList>
            <consortium name="The Broad Institute Genomics Platform"/>
            <consortium name="The Broad Institute Genome Sequencing Center for Infectious Disease"/>
            <person name="Wu L."/>
            <person name="Ma J."/>
        </authorList>
    </citation>
    <scope>NUCLEOTIDE SEQUENCE [LARGE SCALE GENOMIC DNA]</scope>
    <source>
        <strain evidence="1 2">JCM 14234</strain>
    </source>
</reference>
<evidence type="ECO:0000313" key="1">
    <source>
        <dbReference type="EMBL" id="GAA3025819.1"/>
    </source>
</evidence>
<comment type="caution">
    <text evidence="1">The sequence shown here is derived from an EMBL/GenBank/DDBJ whole genome shotgun (WGS) entry which is preliminary data.</text>
</comment>
<sequence>MANVLDADPGRAKEVRRIPAEFGNQFRELDQGGGADQMHVLQSQGDVPPSQDCWASTGVDSTANAFATNYFPTTPKGIP</sequence>
<dbReference type="Proteomes" id="UP001501035">
    <property type="component" value="Unassembled WGS sequence"/>
</dbReference>
<gene>
    <name evidence="1" type="ORF">GCM10010528_04550</name>
</gene>
<protein>
    <submittedName>
        <fullName evidence="1">Uncharacterized protein</fullName>
    </submittedName>
</protein>
<organism evidence="1 2">
    <name type="scientific">Gordonia defluvii</name>
    <dbReference type="NCBI Taxonomy" id="283718"/>
    <lineage>
        <taxon>Bacteria</taxon>
        <taxon>Bacillati</taxon>
        <taxon>Actinomycetota</taxon>
        <taxon>Actinomycetes</taxon>
        <taxon>Mycobacteriales</taxon>
        <taxon>Gordoniaceae</taxon>
        <taxon>Gordonia</taxon>
    </lineage>
</organism>
<accession>A0ABN3YEE0</accession>
<name>A0ABN3YEE0_9ACTN</name>